<dbReference type="FunFam" id="1.10.10.1210:FF:000001">
    <property type="entry name" value="melanoma-associated antigen D1"/>
    <property type="match status" value="1"/>
</dbReference>
<feature type="region of interest" description="Disordered" evidence="1">
    <location>
        <begin position="26"/>
        <end position="54"/>
    </location>
</feature>
<dbReference type="OMA" id="RYKKQFP"/>
<dbReference type="GeneTree" id="ENSGT00940000164798"/>
<evidence type="ECO:0000313" key="4">
    <source>
        <dbReference type="Proteomes" id="UP000472240"/>
    </source>
</evidence>
<dbReference type="Gene3D" id="1.10.10.1210">
    <property type="entry name" value="MAGE homology domain, winged helix WH2 motif"/>
    <property type="match status" value="1"/>
</dbReference>
<accession>A0A671DIL0</accession>
<sequence length="300" mass="33936">PQEGKDEWCASETSRAPQTSCSFSFFSSSTSGMSSVPGSSSQADEDTSSSEISVKTDSSRRSLLDKKVADLVHFMILKYRLRKLVTKAEMLKVVVKRRKYKFADIFKKACKCLEVISGIEVKEVDPTTHSYVLVNSLDLTYDEMLSDERSMPKNGLLMIVLGLIYKEGNCAPEDHIWDILNVMGVYAGREHFICGEPRKLLTTDWVQENYLECRKVPDSDPPRYEFLWGPRAHAEMSKLKVVEFLVKVKMTDPVSFSRWYEEALKDVGKRGRVKSRLIARATALFVAQHQSAASPSPTEQ</sequence>
<protein>
    <recommendedName>
        <fullName evidence="2">MAGE domain-containing protein</fullName>
    </recommendedName>
</protein>
<dbReference type="InterPro" id="IPR037445">
    <property type="entry name" value="MAGE"/>
</dbReference>
<dbReference type="PANTHER" id="PTHR11736:SF84">
    <property type="entry name" value="MELANOMA-ASSOCIATED ANTIGEN C2"/>
    <property type="match status" value="1"/>
</dbReference>
<dbReference type="Ensembl" id="ENSRFET00010000459.1">
    <property type="protein sequence ID" value="ENSRFEP00010000407.1"/>
    <property type="gene ID" value="ENSRFEG00010000341.1"/>
</dbReference>
<reference evidence="3 4" key="1">
    <citation type="journal article" date="2015" name="Annu Rev Anim Biosci">
        <title>The Genome 10K Project: a way forward.</title>
        <authorList>
            <person name="Koepfli K.P."/>
            <person name="Paten B."/>
            <person name="O'Brien S.J."/>
            <person name="Koepfli K.P."/>
            <person name="Paten B."/>
            <person name="Antunes A."/>
            <person name="Belov K."/>
            <person name="Bustamante C."/>
            <person name="Castoe T.A."/>
            <person name="Clawson H."/>
            <person name="Crawford A.J."/>
            <person name="Diekhans M."/>
            <person name="Distel D."/>
            <person name="Durbin R."/>
            <person name="Earl D."/>
            <person name="Fujita M.K."/>
            <person name="Gamble T."/>
            <person name="Georges A."/>
            <person name="Gemmell N."/>
            <person name="Gilbert M.T."/>
            <person name="Graves J.M."/>
            <person name="Green R.E."/>
            <person name="Hickey G."/>
            <person name="Jarvis E.D."/>
            <person name="Johnson W."/>
            <person name="Komissarov A."/>
            <person name="Korf I."/>
            <person name="Kuhn R."/>
            <person name="Larkin D.M."/>
            <person name="Lewin H."/>
            <person name="Lopez J.V."/>
            <person name="Ma J."/>
            <person name="Marques-Bonet T."/>
            <person name="Miller W."/>
            <person name="Murphy R."/>
            <person name="Pevzner P."/>
            <person name="Shapiro B."/>
            <person name="Steiner C."/>
            <person name="Tamazian G."/>
            <person name="Venkatesh B."/>
            <person name="Wang J."/>
            <person name="Wayne R."/>
            <person name="Wiley E."/>
            <person name="Yang H."/>
            <person name="Zhang G."/>
            <person name="Haussler D."/>
            <person name="Ryder O."/>
            <person name="O'Brien S.J."/>
        </authorList>
    </citation>
    <scope>NUCLEOTIDE SEQUENCE</scope>
</reference>
<name>A0A671DIL0_RHIFE</name>
<dbReference type="Proteomes" id="UP000472240">
    <property type="component" value="Chromosome 1"/>
</dbReference>
<feature type="domain" description="MAGE" evidence="2">
    <location>
        <begin position="64"/>
        <end position="263"/>
    </location>
</feature>
<dbReference type="Pfam" id="PF01454">
    <property type="entry name" value="MAGE"/>
    <property type="match status" value="1"/>
</dbReference>
<dbReference type="InterPro" id="IPR041899">
    <property type="entry name" value="MAGE_WH2"/>
</dbReference>
<dbReference type="GO" id="GO:0000122">
    <property type="term" value="P:negative regulation of transcription by RNA polymerase II"/>
    <property type="evidence" value="ECO:0007669"/>
    <property type="project" value="TreeGrafter"/>
</dbReference>
<feature type="compositionally biased region" description="Low complexity" evidence="1">
    <location>
        <begin position="26"/>
        <end position="42"/>
    </location>
</feature>
<reference evidence="3" key="4">
    <citation type="submission" date="2025-08" db="UniProtKB">
        <authorList>
            <consortium name="Ensembl"/>
        </authorList>
    </citation>
    <scope>IDENTIFICATION</scope>
</reference>
<reference evidence="4" key="3">
    <citation type="submission" date="2018-12" db="EMBL/GenBank/DDBJ databases">
        <title>G10K-VGP greater horseshoe bat female genome, primary haplotype.</title>
        <authorList>
            <person name="Teeling E."/>
            <person name="Myers G."/>
            <person name="Vernes S."/>
            <person name="Pippel M."/>
            <person name="Winkler S."/>
            <person name="Fedrigo O."/>
            <person name="Rhie A."/>
            <person name="Koren S."/>
            <person name="Phillippy A."/>
            <person name="Lewin H."/>
            <person name="Damas J."/>
            <person name="Howe K."/>
            <person name="Mountcastle J."/>
            <person name="Jarvis E.D."/>
        </authorList>
    </citation>
    <scope>NUCLEOTIDE SEQUENCE [LARGE SCALE GENOMIC DNA]</scope>
</reference>
<dbReference type="InterPro" id="IPR041898">
    <property type="entry name" value="MAGE_WH1"/>
</dbReference>
<dbReference type="PROSITE" id="PS50838">
    <property type="entry name" value="MAGE"/>
    <property type="match status" value="1"/>
</dbReference>
<dbReference type="PANTHER" id="PTHR11736">
    <property type="entry name" value="MELANOMA-ASSOCIATED ANTIGEN MAGE ANTIGEN"/>
    <property type="match status" value="1"/>
</dbReference>
<dbReference type="Gene3D" id="1.10.10.1200">
    <property type="entry name" value="MAGE homology domain, winged helix WH1 motif"/>
    <property type="match status" value="1"/>
</dbReference>
<reference evidence="3 4" key="2">
    <citation type="journal article" date="2018" name="Annu Rev Anim Biosci">
        <title>Bat Biology, Genomes, and the Bat1K Project: To Generate Chromosome-Level Genomes for All Living Bat Species.</title>
        <authorList>
            <person name="Teeling E.C."/>
            <person name="Vernes S.C."/>
            <person name="Davalos L.M."/>
            <person name="Ray D.A."/>
            <person name="Gilbert M.T.P."/>
            <person name="Myers E."/>
        </authorList>
    </citation>
    <scope>NUCLEOTIDE SEQUENCE</scope>
</reference>
<dbReference type="InParanoid" id="A0A671DIL0"/>
<evidence type="ECO:0000259" key="2">
    <source>
        <dbReference type="PROSITE" id="PS50838"/>
    </source>
</evidence>
<dbReference type="InterPro" id="IPR002190">
    <property type="entry name" value="MHD_dom"/>
</dbReference>
<organism evidence="3 4">
    <name type="scientific">Rhinolophus ferrumequinum</name>
    <name type="common">Greater horseshoe bat</name>
    <dbReference type="NCBI Taxonomy" id="59479"/>
    <lineage>
        <taxon>Eukaryota</taxon>
        <taxon>Metazoa</taxon>
        <taxon>Chordata</taxon>
        <taxon>Craniata</taxon>
        <taxon>Vertebrata</taxon>
        <taxon>Euteleostomi</taxon>
        <taxon>Mammalia</taxon>
        <taxon>Eutheria</taxon>
        <taxon>Laurasiatheria</taxon>
        <taxon>Chiroptera</taxon>
        <taxon>Yinpterochiroptera</taxon>
        <taxon>Rhinolophoidea</taxon>
        <taxon>Rhinolophidae</taxon>
        <taxon>Rhinolophinae</taxon>
        <taxon>Rhinolophus</taxon>
    </lineage>
</organism>
<evidence type="ECO:0000256" key="1">
    <source>
        <dbReference type="SAM" id="MobiDB-lite"/>
    </source>
</evidence>
<dbReference type="AlphaFoldDB" id="A0A671DIL0"/>
<reference evidence="3" key="5">
    <citation type="submission" date="2025-09" db="UniProtKB">
        <authorList>
            <consortium name="Ensembl"/>
        </authorList>
    </citation>
    <scope>IDENTIFICATION</scope>
</reference>
<keyword evidence="4" id="KW-1185">Reference proteome</keyword>
<dbReference type="FunFam" id="1.10.10.1200:FF:000007">
    <property type="entry name" value="Melanoma-associated antigen C2"/>
    <property type="match status" value="1"/>
</dbReference>
<evidence type="ECO:0000313" key="3">
    <source>
        <dbReference type="Ensembl" id="ENSRFEP00010000407.1"/>
    </source>
</evidence>
<dbReference type="GO" id="GO:0005634">
    <property type="term" value="C:nucleus"/>
    <property type="evidence" value="ECO:0007669"/>
    <property type="project" value="TreeGrafter"/>
</dbReference>
<proteinExistence type="predicted"/>
<dbReference type="SMART" id="SM01373">
    <property type="entry name" value="MAGE"/>
    <property type="match status" value="1"/>
</dbReference>